<protein>
    <submittedName>
        <fullName evidence="2">Uncharacterized protein</fullName>
    </submittedName>
</protein>
<dbReference type="AlphaFoldDB" id="A0AAD2A504"/>
<evidence type="ECO:0000313" key="3">
    <source>
        <dbReference type="Proteomes" id="UP000834106"/>
    </source>
</evidence>
<gene>
    <name evidence="2" type="ORF">FPE_LOCUS28693</name>
</gene>
<dbReference type="Proteomes" id="UP000834106">
    <property type="component" value="Chromosome 18"/>
</dbReference>
<sequence>MRRPHFRCGKAERSSKKRSTVVRGGGQRLSTVFGEEVRGSYITVVGTSRWAHVESESSITLVKEDGESKMVSQFTMELQGLKAMDGEDPPKILHFNLKIKGDWSG</sequence>
<keyword evidence="3" id="KW-1185">Reference proteome</keyword>
<feature type="region of interest" description="Disordered" evidence="1">
    <location>
        <begin position="1"/>
        <end position="23"/>
    </location>
</feature>
<reference evidence="2" key="1">
    <citation type="submission" date="2023-05" db="EMBL/GenBank/DDBJ databases">
        <authorList>
            <person name="Huff M."/>
        </authorList>
    </citation>
    <scope>NUCLEOTIDE SEQUENCE</scope>
</reference>
<name>A0AAD2A504_9LAMI</name>
<proteinExistence type="predicted"/>
<evidence type="ECO:0000256" key="1">
    <source>
        <dbReference type="SAM" id="MobiDB-lite"/>
    </source>
</evidence>
<dbReference type="EMBL" id="OU503053">
    <property type="protein sequence ID" value="CAI9781263.1"/>
    <property type="molecule type" value="Genomic_DNA"/>
</dbReference>
<accession>A0AAD2A504</accession>
<organism evidence="2 3">
    <name type="scientific">Fraxinus pennsylvanica</name>
    <dbReference type="NCBI Taxonomy" id="56036"/>
    <lineage>
        <taxon>Eukaryota</taxon>
        <taxon>Viridiplantae</taxon>
        <taxon>Streptophyta</taxon>
        <taxon>Embryophyta</taxon>
        <taxon>Tracheophyta</taxon>
        <taxon>Spermatophyta</taxon>
        <taxon>Magnoliopsida</taxon>
        <taxon>eudicotyledons</taxon>
        <taxon>Gunneridae</taxon>
        <taxon>Pentapetalae</taxon>
        <taxon>asterids</taxon>
        <taxon>lamiids</taxon>
        <taxon>Lamiales</taxon>
        <taxon>Oleaceae</taxon>
        <taxon>Oleeae</taxon>
        <taxon>Fraxinus</taxon>
    </lineage>
</organism>
<evidence type="ECO:0000313" key="2">
    <source>
        <dbReference type="EMBL" id="CAI9781263.1"/>
    </source>
</evidence>